<keyword evidence="5 9" id="KW-0028">Amino-acid biosynthesis</keyword>
<evidence type="ECO:0000256" key="4">
    <source>
        <dbReference type="ARBA" id="ARBA00022272"/>
    </source>
</evidence>
<comment type="similarity">
    <text evidence="9">Belongs to the TrpF family.</text>
</comment>
<dbReference type="GO" id="GO:0000162">
    <property type="term" value="P:L-tryptophan biosynthetic process"/>
    <property type="evidence" value="ECO:0007669"/>
    <property type="project" value="UniProtKB-UniRule"/>
</dbReference>
<evidence type="ECO:0000313" key="11">
    <source>
        <dbReference type="EMBL" id="OJH42691.1"/>
    </source>
</evidence>
<sequence length="237" mass="25649">MTIQKQIYCRKPTLSEMERLFALGATHVAWGVEPSAAPELELSRLIVAQARKERIGTVVLVGEPRIDALERVALEVAPDFLLVAAEHIGQGIDEQDLPGLARRLGPGTALMMSVPVRVAGSRAELDSIARAQRYQEFAGSLILDTRLDPEDGALCGCTGRTNDWDVCATLVRTVRCPVMLAGGLSPSNVAEAIRRIRPWGVDACSSLERPDRSKDLDACRAFIREADSADFATARGA</sequence>
<keyword evidence="7 9" id="KW-0057">Aromatic amino acid biosynthesis</keyword>
<evidence type="ECO:0000256" key="7">
    <source>
        <dbReference type="ARBA" id="ARBA00023141"/>
    </source>
</evidence>
<evidence type="ECO:0000256" key="1">
    <source>
        <dbReference type="ARBA" id="ARBA00001164"/>
    </source>
</evidence>
<dbReference type="RefSeq" id="WP_071896789.1">
    <property type="nucleotide sequence ID" value="NZ_MPIN01000001.1"/>
</dbReference>
<evidence type="ECO:0000256" key="5">
    <source>
        <dbReference type="ARBA" id="ARBA00022605"/>
    </source>
</evidence>
<evidence type="ECO:0000256" key="3">
    <source>
        <dbReference type="ARBA" id="ARBA00012572"/>
    </source>
</evidence>
<name>A0A1L9BK92_9BACT</name>
<evidence type="ECO:0000256" key="2">
    <source>
        <dbReference type="ARBA" id="ARBA00004664"/>
    </source>
</evidence>
<dbReference type="GO" id="GO:0004640">
    <property type="term" value="F:phosphoribosylanthranilate isomerase activity"/>
    <property type="evidence" value="ECO:0007669"/>
    <property type="project" value="UniProtKB-UniRule"/>
</dbReference>
<dbReference type="Pfam" id="PF00697">
    <property type="entry name" value="PRAI"/>
    <property type="match status" value="1"/>
</dbReference>
<dbReference type="UniPathway" id="UPA00035">
    <property type="reaction ID" value="UER00042"/>
</dbReference>
<dbReference type="AlphaFoldDB" id="A0A1L9BK92"/>
<dbReference type="HAMAP" id="MF_00135">
    <property type="entry name" value="PRAI"/>
    <property type="match status" value="1"/>
</dbReference>
<evidence type="ECO:0000256" key="8">
    <source>
        <dbReference type="ARBA" id="ARBA00023235"/>
    </source>
</evidence>
<dbReference type="EMBL" id="MPIN01000001">
    <property type="protein sequence ID" value="OJH42691.1"/>
    <property type="molecule type" value="Genomic_DNA"/>
</dbReference>
<protein>
    <recommendedName>
        <fullName evidence="4 9">N-(5'-phosphoribosyl)anthranilate isomerase</fullName>
        <shortName evidence="9">PRAI</shortName>
        <ecNumber evidence="3 9">5.3.1.24</ecNumber>
    </recommendedName>
</protein>
<dbReference type="PANTHER" id="PTHR42894">
    <property type="entry name" value="N-(5'-PHOSPHORIBOSYL)ANTHRANILATE ISOMERASE"/>
    <property type="match status" value="1"/>
</dbReference>
<evidence type="ECO:0000256" key="6">
    <source>
        <dbReference type="ARBA" id="ARBA00022822"/>
    </source>
</evidence>
<feature type="domain" description="N-(5'phosphoribosyl) anthranilate isomerase (PRAI)" evidence="10">
    <location>
        <begin position="113"/>
        <end position="223"/>
    </location>
</feature>
<evidence type="ECO:0000256" key="9">
    <source>
        <dbReference type="HAMAP-Rule" id="MF_00135"/>
    </source>
</evidence>
<comment type="catalytic activity">
    <reaction evidence="1 9">
        <text>N-(5-phospho-beta-D-ribosyl)anthranilate = 1-(2-carboxyphenylamino)-1-deoxy-D-ribulose 5-phosphate</text>
        <dbReference type="Rhea" id="RHEA:21540"/>
        <dbReference type="ChEBI" id="CHEBI:18277"/>
        <dbReference type="ChEBI" id="CHEBI:58613"/>
        <dbReference type="EC" id="5.3.1.24"/>
    </reaction>
</comment>
<dbReference type="STRING" id="83449.BON30_05790"/>
<dbReference type="EC" id="5.3.1.24" evidence="3 9"/>
<comment type="pathway">
    <text evidence="2 9">Amino-acid biosynthesis; L-tryptophan biosynthesis; L-tryptophan from chorismate: step 3/5.</text>
</comment>
<reference evidence="12" key="1">
    <citation type="submission" date="2016-11" db="EMBL/GenBank/DDBJ databases">
        <authorList>
            <person name="Shukria A."/>
            <person name="Stevens D.C."/>
        </authorList>
    </citation>
    <scope>NUCLEOTIDE SEQUENCE [LARGE SCALE GENOMIC DNA]</scope>
    <source>
        <strain evidence="12">Cbfe23</strain>
    </source>
</reference>
<keyword evidence="8 9" id="KW-0413">Isomerase</keyword>
<dbReference type="Gene3D" id="3.20.20.70">
    <property type="entry name" value="Aldolase class I"/>
    <property type="match status" value="1"/>
</dbReference>
<evidence type="ECO:0000313" key="12">
    <source>
        <dbReference type="Proteomes" id="UP000182229"/>
    </source>
</evidence>
<gene>
    <name evidence="9" type="primary">trpF</name>
    <name evidence="11" type="ORF">BON30_05790</name>
</gene>
<dbReference type="InterPro" id="IPR013785">
    <property type="entry name" value="Aldolase_TIM"/>
</dbReference>
<comment type="caution">
    <text evidence="11">The sequence shown here is derived from an EMBL/GenBank/DDBJ whole genome shotgun (WGS) entry which is preliminary data.</text>
</comment>
<keyword evidence="6 9" id="KW-0822">Tryptophan biosynthesis</keyword>
<dbReference type="InterPro" id="IPR001240">
    <property type="entry name" value="PRAI_dom"/>
</dbReference>
<accession>A0A1L9BK92</accession>
<dbReference type="SUPFAM" id="SSF51366">
    <property type="entry name" value="Ribulose-phoshate binding barrel"/>
    <property type="match status" value="1"/>
</dbReference>
<dbReference type="PANTHER" id="PTHR42894:SF1">
    <property type="entry name" value="N-(5'-PHOSPHORIBOSYL)ANTHRANILATE ISOMERASE"/>
    <property type="match status" value="1"/>
</dbReference>
<dbReference type="InterPro" id="IPR011060">
    <property type="entry name" value="RibuloseP-bd_barrel"/>
</dbReference>
<keyword evidence="12" id="KW-1185">Reference proteome</keyword>
<dbReference type="InterPro" id="IPR044643">
    <property type="entry name" value="TrpF_fam"/>
</dbReference>
<reference evidence="11 12" key="2">
    <citation type="submission" date="2016-12" db="EMBL/GenBank/DDBJ databases">
        <title>Draft Genome Sequence of Cystobacter ferrugineus Strain Cbfe23.</title>
        <authorList>
            <person name="Akbar S."/>
            <person name="Dowd S.E."/>
            <person name="Stevens D.C."/>
        </authorList>
    </citation>
    <scope>NUCLEOTIDE SEQUENCE [LARGE SCALE GENOMIC DNA]</scope>
    <source>
        <strain evidence="11 12">Cbfe23</strain>
    </source>
</reference>
<proteinExistence type="inferred from homology"/>
<evidence type="ECO:0000259" key="10">
    <source>
        <dbReference type="Pfam" id="PF00697"/>
    </source>
</evidence>
<organism evidence="11 12">
    <name type="scientific">Cystobacter ferrugineus</name>
    <dbReference type="NCBI Taxonomy" id="83449"/>
    <lineage>
        <taxon>Bacteria</taxon>
        <taxon>Pseudomonadati</taxon>
        <taxon>Myxococcota</taxon>
        <taxon>Myxococcia</taxon>
        <taxon>Myxococcales</taxon>
        <taxon>Cystobacterineae</taxon>
        <taxon>Archangiaceae</taxon>
        <taxon>Cystobacter</taxon>
    </lineage>
</organism>
<dbReference type="OrthoDB" id="9796196at2"/>
<dbReference type="Proteomes" id="UP000182229">
    <property type="component" value="Unassembled WGS sequence"/>
</dbReference>